<evidence type="ECO:0000313" key="1">
    <source>
        <dbReference type="EMBL" id="VUX39466.1"/>
    </source>
</evidence>
<dbReference type="AlphaFoldDB" id="A0A564W3N5"/>
<reference evidence="1 2" key="1">
    <citation type="submission" date="2019-07" db="EMBL/GenBank/DDBJ databases">
        <authorList>
            <person name="Hibberd C M."/>
            <person name="Gehrig L. J."/>
            <person name="Chang H.-W."/>
            <person name="Venkatesh S."/>
        </authorList>
    </citation>
    <scope>NUCLEOTIDE SEQUENCE [LARGE SCALE GENOMIC DNA]</scope>
    <source>
        <strain evidence="1">Blautia_luti_SSTS_Bg7063</strain>
    </source>
</reference>
<protein>
    <submittedName>
        <fullName evidence="1">Uncharacterized protein</fullName>
    </submittedName>
</protein>
<name>A0A564W3N5_9FIRM</name>
<gene>
    <name evidence="1" type="ORF">RSSSTS7063_00060</name>
</gene>
<sequence length="79" mass="8575">MDANVINELKSGLNAAYINGSVAANLAYKPAFVSNNPEDGKKVISSVEDELLRCDQFQISVAFITMGGVTPLLQTWTKR</sequence>
<accession>A0A564W3N5</accession>
<proteinExistence type="predicted"/>
<dbReference type="Proteomes" id="UP000408482">
    <property type="component" value="Unassembled WGS sequence"/>
</dbReference>
<dbReference type="RefSeq" id="WP_186290061.1">
    <property type="nucleotide sequence ID" value="NZ_CABHMX010000015.1"/>
</dbReference>
<organism evidence="1 2">
    <name type="scientific">Blautia luti</name>
    <dbReference type="NCBI Taxonomy" id="89014"/>
    <lineage>
        <taxon>Bacteria</taxon>
        <taxon>Bacillati</taxon>
        <taxon>Bacillota</taxon>
        <taxon>Clostridia</taxon>
        <taxon>Lachnospirales</taxon>
        <taxon>Lachnospiraceae</taxon>
        <taxon>Blautia</taxon>
    </lineage>
</organism>
<keyword evidence="2" id="KW-1185">Reference proteome</keyword>
<evidence type="ECO:0000313" key="2">
    <source>
        <dbReference type="Proteomes" id="UP000408482"/>
    </source>
</evidence>
<dbReference type="EMBL" id="CABHNW010000109">
    <property type="protein sequence ID" value="VUX39466.1"/>
    <property type="molecule type" value="Genomic_DNA"/>
</dbReference>